<dbReference type="PANTHER" id="PTHR39186:SF1">
    <property type="entry name" value="DUF2071 DOMAIN-CONTAINING PROTEIN"/>
    <property type="match status" value="1"/>
</dbReference>
<accession>A0ABQ4BRX6</accession>
<proteinExistence type="predicted"/>
<dbReference type="SUPFAM" id="SSF160104">
    <property type="entry name" value="Acetoacetate decarboxylase-like"/>
    <property type="match status" value="1"/>
</dbReference>
<gene>
    <name evidence="1" type="ORF">Apa02nite_095030</name>
</gene>
<reference evidence="1 2" key="1">
    <citation type="submission" date="2021-01" db="EMBL/GenBank/DDBJ databases">
        <title>Whole genome shotgun sequence of Actinoplanes palleronii NBRC 14916.</title>
        <authorList>
            <person name="Komaki H."/>
            <person name="Tamura T."/>
        </authorList>
    </citation>
    <scope>NUCLEOTIDE SEQUENCE [LARGE SCALE GENOMIC DNA]</scope>
    <source>
        <strain evidence="1 2">NBRC 14916</strain>
    </source>
</reference>
<dbReference type="EMBL" id="BOMS01000172">
    <property type="protein sequence ID" value="GIE73395.1"/>
    <property type="molecule type" value="Genomic_DNA"/>
</dbReference>
<dbReference type="PANTHER" id="PTHR39186">
    <property type="entry name" value="DUF2071 FAMILY PROTEIN"/>
    <property type="match status" value="1"/>
</dbReference>
<dbReference type="Proteomes" id="UP000624709">
    <property type="component" value="Unassembled WGS sequence"/>
</dbReference>
<sequence length="245" mass="27268">MNVEEITAETVRPVARAVLGQHWTDLAFLHWAVDPDRVAPLLPAGTVPDVIDGVTYAGVIGFRMERVGFLGSPGVPYLGTFCETNVRLYSVDAQGRRAVVFRSLEAERLVPVLVARVSLQLPYMWARMRMTRTGDEIAYVSRRRWPGPRTATNRMRIRVGAPIGTPGPVEHFLTARWGLHTRAWGRTRHLANEHPRWPLHRAELLDLDDSLLAAAGLPGISTPPDSVLYSPGVPVIFGPHRRAPR</sequence>
<comment type="caution">
    <text evidence="1">The sequence shown here is derived from an EMBL/GenBank/DDBJ whole genome shotgun (WGS) entry which is preliminary data.</text>
</comment>
<dbReference type="InterPro" id="IPR023375">
    <property type="entry name" value="ADC_dom_sf"/>
</dbReference>
<name>A0ABQ4BRX6_9ACTN</name>
<evidence type="ECO:0000313" key="1">
    <source>
        <dbReference type="EMBL" id="GIE73395.1"/>
    </source>
</evidence>
<dbReference type="Pfam" id="PF09844">
    <property type="entry name" value="DUF2071"/>
    <property type="match status" value="1"/>
</dbReference>
<dbReference type="InterPro" id="IPR018644">
    <property type="entry name" value="DUF2071"/>
</dbReference>
<dbReference type="RefSeq" id="WP_203830996.1">
    <property type="nucleotide sequence ID" value="NZ_BAAATY010000064.1"/>
</dbReference>
<evidence type="ECO:0000313" key="2">
    <source>
        <dbReference type="Proteomes" id="UP000624709"/>
    </source>
</evidence>
<organism evidence="1 2">
    <name type="scientific">Actinoplanes palleronii</name>
    <dbReference type="NCBI Taxonomy" id="113570"/>
    <lineage>
        <taxon>Bacteria</taxon>
        <taxon>Bacillati</taxon>
        <taxon>Actinomycetota</taxon>
        <taxon>Actinomycetes</taxon>
        <taxon>Micromonosporales</taxon>
        <taxon>Micromonosporaceae</taxon>
        <taxon>Actinoplanes</taxon>
    </lineage>
</organism>
<protein>
    <recommendedName>
        <fullName evidence="3">DUF2071 domain-containing protein</fullName>
    </recommendedName>
</protein>
<evidence type="ECO:0008006" key="3">
    <source>
        <dbReference type="Google" id="ProtNLM"/>
    </source>
</evidence>
<keyword evidence="2" id="KW-1185">Reference proteome</keyword>